<dbReference type="Gene3D" id="3.20.20.70">
    <property type="entry name" value="Aldolase class I"/>
    <property type="match status" value="1"/>
</dbReference>
<dbReference type="Pfam" id="PF00923">
    <property type="entry name" value="TAL_FSA"/>
    <property type="match status" value="1"/>
</dbReference>
<reference evidence="9 10" key="1">
    <citation type="journal article" date="2016" name="Genome Biol. Evol.">
        <title>Comparative Genomic Analyses of the Moraxella catarrhalis Serosensitive and Seroresistant Lineages Demonstrate Their Independent Evolution.</title>
        <authorList>
            <person name="Earl J.P."/>
            <person name="de Vries S.P."/>
            <person name="Ahmed A."/>
            <person name="Powell E."/>
            <person name="Schultz M.P."/>
            <person name="Hermans P.W."/>
            <person name="Hill D.J."/>
            <person name="Zhou Z."/>
            <person name="Constantinidou C.I."/>
            <person name="Hu F.Z."/>
            <person name="Bootsma H.J."/>
            <person name="Ehrlich G.D."/>
        </authorList>
    </citation>
    <scope>NUCLEOTIDE SEQUENCE [LARGE SCALE GENOMIC DNA]</scope>
    <source>
        <strain evidence="9 10">Z7542</strain>
    </source>
</reference>
<dbReference type="PROSITE" id="PS00958">
    <property type="entry name" value="TRANSALDOLASE_2"/>
    <property type="match status" value="1"/>
</dbReference>
<dbReference type="PROSITE" id="PS01054">
    <property type="entry name" value="TRANSALDOLASE_1"/>
    <property type="match status" value="1"/>
</dbReference>
<evidence type="ECO:0000256" key="8">
    <source>
        <dbReference type="ARBA" id="ARBA00048810"/>
    </source>
</evidence>
<proteinExistence type="inferred from homology"/>
<comment type="catalytic activity">
    <reaction evidence="8">
        <text>D-sedoheptulose 7-phosphate + D-glyceraldehyde 3-phosphate = D-erythrose 4-phosphate + beta-D-fructose 6-phosphate</text>
        <dbReference type="Rhea" id="RHEA:17053"/>
        <dbReference type="ChEBI" id="CHEBI:16897"/>
        <dbReference type="ChEBI" id="CHEBI:57483"/>
        <dbReference type="ChEBI" id="CHEBI:57634"/>
        <dbReference type="ChEBI" id="CHEBI:59776"/>
        <dbReference type="EC" id="2.2.1.2"/>
    </reaction>
</comment>
<dbReference type="SUPFAM" id="SSF51569">
    <property type="entry name" value="Aldolase"/>
    <property type="match status" value="1"/>
</dbReference>
<evidence type="ECO:0000313" key="10">
    <source>
        <dbReference type="Proteomes" id="UP000078228"/>
    </source>
</evidence>
<dbReference type="EMBL" id="LXHC01000028">
    <property type="protein sequence ID" value="OAU94709.1"/>
    <property type="molecule type" value="Genomic_DNA"/>
</dbReference>
<dbReference type="GO" id="GO:0004801">
    <property type="term" value="F:transaldolase activity"/>
    <property type="evidence" value="ECO:0007669"/>
    <property type="project" value="UniProtKB-EC"/>
</dbReference>
<organism evidence="9 10">
    <name type="scientific">Moraxella catarrhalis</name>
    <name type="common">Branhamella catarrhalis</name>
    <dbReference type="NCBI Taxonomy" id="480"/>
    <lineage>
        <taxon>Bacteria</taxon>
        <taxon>Pseudomonadati</taxon>
        <taxon>Pseudomonadota</taxon>
        <taxon>Gammaproteobacteria</taxon>
        <taxon>Moraxellales</taxon>
        <taxon>Moraxellaceae</taxon>
        <taxon>Moraxella</taxon>
    </lineage>
</organism>
<dbReference type="InterPro" id="IPR001585">
    <property type="entry name" value="TAL/FSA"/>
</dbReference>
<dbReference type="CDD" id="cd00957">
    <property type="entry name" value="Transaldolase_TalAB"/>
    <property type="match status" value="1"/>
</dbReference>
<dbReference type="InterPro" id="IPR018225">
    <property type="entry name" value="Transaldolase_AS"/>
</dbReference>
<dbReference type="UniPathway" id="UPA00115">
    <property type="reaction ID" value="UER00414"/>
</dbReference>
<name>A0A198UEA9_MORCA</name>
<evidence type="ECO:0000256" key="4">
    <source>
        <dbReference type="ARBA" id="ARBA00013151"/>
    </source>
</evidence>
<evidence type="ECO:0000256" key="3">
    <source>
        <dbReference type="ARBA" id="ARBA00008012"/>
    </source>
</evidence>
<keyword evidence="7" id="KW-0704">Schiff base</keyword>
<sequence length="331" mass="35812">MTPAKISSQIPSIVLICGKLDNKSETKMNSLEQLAQYTTIVADTGDLGAITRLKPVDATTNPSLITAAFSGGENAELLQQIQGMDVDAAIDTLTVLLGAQISERISGRVSTEVDARLSFDTQGTVDKALDYIDRYVAAGVDPNRVLIKIAATYEGIQAAQFLEKQGIHCNLTLLFTDIQARACADAGVTLISPFVGRITDWQKAHESRESIPVSEDMGVNSVKHIYQFYKSHGYATQVMGASFRSIDQIIALAGCDLLTISPALLDELSQSSQKVSRMLTPSDLIIEKPEPLSQSSFMAKQDDHPLNALLLKGIEGFIGARQTLAKQLLDR</sequence>
<dbReference type="EC" id="2.2.1.2" evidence="4"/>
<comment type="pathway">
    <text evidence="2">Carbohydrate degradation; pentose phosphate pathway; D-glyceraldehyde 3-phosphate and beta-D-fructose 6-phosphate from D-ribose 5-phosphate and D-xylulose 5-phosphate (non-oxidative stage): step 2/3.</text>
</comment>
<protein>
    <recommendedName>
        <fullName evidence="4">transaldolase</fullName>
        <ecNumber evidence="4">2.2.1.2</ecNumber>
    </recommendedName>
</protein>
<evidence type="ECO:0000256" key="5">
    <source>
        <dbReference type="ARBA" id="ARBA00022679"/>
    </source>
</evidence>
<evidence type="ECO:0000256" key="1">
    <source>
        <dbReference type="ARBA" id="ARBA00003518"/>
    </source>
</evidence>
<comment type="function">
    <text evidence="1">Transaldolase is important for the balance of metabolites in the pentose-phosphate pathway.</text>
</comment>
<comment type="caution">
    <text evidence="9">The sequence shown here is derived from an EMBL/GenBank/DDBJ whole genome shotgun (WGS) entry which is preliminary data.</text>
</comment>
<dbReference type="GO" id="GO:0006098">
    <property type="term" value="P:pentose-phosphate shunt"/>
    <property type="evidence" value="ECO:0007669"/>
    <property type="project" value="UniProtKB-UniPathway"/>
</dbReference>
<dbReference type="InterPro" id="IPR013785">
    <property type="entry name" value="Aldolase_TIM"/>
</dbReference>
<dbReference type="PANTHER" id="PTHR10683">
    <property type="entry name" value="TRANSALDOLASE"/>
    <property type="match status" value="1"/>
</dbReference>
<evidence type="ECO:0000256" key="6">
    <source>
        <dbReference type="ARBA" id="ARBA00023126"/>
    </source>
</evidence>
<dbReference type="PANTHER" id="PTHR10683:SF18">
    <property type="entry name" value="TRANSALDOLASE"/>
    <property type="match status" value="1"/>
</dbReference>
<accession>A0A198UEA9</accession>
<evidence type="ECO:0000256" key="2">
    <source>
        <dbReference type="ARBA" id="ARBA00004857"/>
    </source>
</evidence>
<keyword evidence="10" id="KW-1185">Reference proteome</keyword>
<dbReference type="AlphaFoldDB" id="A0A198UEA9"/>
<dbReference type="GO" id="GO:0005975">
    <property type="term" value="P:carbohydrate metabolic process"/>
    <property type="evidence" value="ECO:0007669"/>
    <property type="project" value="InterPro"/>
</dbReference>
<evidence type="ECO:0000256" key="7">
    <source>
        <dbReference type="ARBA" id="ARBA00023270"/>
    </source>
</evidence>
<dbReference type="Proteomes" id="UP000078228">
    <property type="component" value="Unassembled WGS sequence"/>
</dbReference>
<dbReference type="InterPro" id="IPR004730">
    <property type="entry name" value="Transaldolase_1"/>
</dbReference>
<evidence type="ECO:0000313" key="9">
    <source>
        <dbReference type="EMBL" id="OAU94709.1"/>
    </source>
</evidence>
<keyword evidence="6" id="KW-0570">Pentose shunt</keyword>
<dbReference type="PATRIC" id="fig|480.237.peg.220"/>
<gene>
    <name evidence="9" type="ORF">AO384_2066</name>
</gene>
<dbReference type="GO" id="GO:0005829">
    <property type="term" value="C:cytosol"/>
    <property type="evidence" value="ECO:0007669"/>
    <property type="project" value="TreeGrafter"/>
</dbReference>
<keyword evidence="5 9" id="KW-0808">Transferase</keyword>
<comment type="similarity">
    <text evidence="3">Belongs to the transaldolase family. Type 1 subfamily.</text>
</comment>